<reference evidence="7 8" key="1">
    <citation type="submission" date="2024-08" db="EMBL/GenBank/DDBJ databases">
        <authorList>
            <person name="Ishaq N."/>
        </authorList>
    </citation>
    <scope>NUCLEOTIDE SEQUENCE [LARGE SCALE GENOMIC DNA]</scope>
    <source>
        <strain evidence="7 8">DSM 18651</strain>
    </source>
</reference>
<dbReference type="EMBL" id="JBGMEK010000090">
    <property type="protein sequence ID" value="MFA0813386.1"/>
    <property type="molecule type" value="Genomic_DNA"/>
</dbReference>
<keyword evidence="5" id="KW-0813">Transport</keyword>
<evidence type="ECO:0000256" key="5">
    <source>
        <dbReference type="RuleBase" id="RU369025"/>
    </source>
</evidence>
<feature type="transmembrane region" description="Helical" evidence="5">
    <location>
        <begin position="43"/>
        <end position="68"/>
    </location>
</feature>
<comment type="subcellular location">
    <subcellularLocation>
        <location evidence="5">Cell inner membrane</location>
        <topology evidence="5">Multi-pass membrane protein</topology>
    </subcellularLocation>
    <subcellularLocation>
        <location evidence="1">Membrane</location>
    </subcellularLocation>
</comment>
<accession>A0ABV4P4U5</accession>
<keyword evidence="5" id="KW-1003">Cell membrane</keyword>
<feature type="transmembrane region" description="Helical" evidence="5">
    <location>
        <begin position="6"/>
        <end position="23"/>
    </location>
</feature>
<keyword evidence="5" id="KW-0997">Cell inner membrane</keyword>
<evidence type="ECO:0000259" key="6">
    <source>
        <dbReference type="Pfam" id="PF00924"/>
    </source>
</evidence>
<comment type="similarity">
    <text evidence="5">Belongs to the MscS (TC 1.A.23) family.</text>
</comment>
<dbReference type="Proteomes" id="UP001569428">
    <property type="component" value="Unassembled WGS sequence"/>
</dbReference>
<keyword evidence="5" id="KW-0406">Ion transport</keyword>
<comment type="caution">
    <text evidence="7">The sequence shown here is derived from an EMBL/GenBank/DDBJ whole genome shotgun (WGS) entry which is preliminary data.</text>
</comment>
<dbReference type="SUPFAM" id="SSF50182">
    <property type="entry name" value="Sm-like ribonucleoproteins"/>
    <property type="match status" value="1"/>
</dbReference>
<gene>
    <name evidence="7" type="ORF">ACCI49_21025</name>
</gene>
<dbReference type="Pfam" id="PF00924">
    <property type="entry name" value="MS_channel_2nd"/>
    <property type="match status" value="1"/>
</dbReference>
<dbReference type="InterPro" id="IPR010920">
    <property type="entry name" value="LSM_dom_sf"/>
</dbReference>
<evidence type="ECO:0000256" key="4">
    <source>
        <dbReference type="ARBA" id="ARBA00023136"/>
    </source>
</evidence>
<feature type="domain" description="Mechanosensitive ion channel MscS" evidence="6">
    <location>
        <begin position="92"/>
        <end position="157"/>
    </location>
</feature>
<dbReference type="InterPro" id="IPR045275">
    <property type="entry name" value="MscS_archaea/bacteria_type"/>
</dbReference>
<keyword evidence="8" id="KW-1185">Reference proteome</keyword>
<organism evidence="7 8">
    <name type="scientific">Microbulbifer epialgicus</name>
    <dbReference type="NCBI Taxonomy" id="393907"/>
    <lineage>
        <taxon>Bacteria</taxon>
        <taxon>Pseudomonadati</taxon>
        <taxon>Pseudomonadota</taxon>
        <taxon>Gammaproteobacteria</taxon>
        <taxon>Cellvibrionales</taxon>
        <taxon>Microbulbiferaceae</taxon>
        <taxon>Microbulbifer</taxon>
    </lineage>
</organism>
<name>A0ABV4P4U5_9GAMM</name>
<evidence type="ECO:0000313" key="7">
    <source>
        <dbReference type="EMBL" id="MFA0813386.1"/>
    </source>
</evidence>
<dbReference type="Gene3D" id="2.30.30.60">
    <property type="match status" value="1"/>
</dbReference>
<dbReference type="InterPro" id="IPR023408">
    <property type="entry name" value="MscS_beta-dom_sf"/>
</dbReference>
<sequence length="175" mass="19232">MSLYTAGILLTVVIGLVLGNRAIKKLVNRVGAERHIDESRIDYVIKSIQLVWVFIGVVAGIALTGSSVEDVGVLVGSSLAFLGVALFAQWSLLSNATASIIVFFFFPYRVGSWVEIIDGDNTVIGQIKEITLFHVIMLDEDNAIVTYPNSLVFQKAVRITHNKPVKKDIEDEINK</sequence>
<protein>
    <recommendedName>
        <fullName evidence="5">Small-conductance mechanosensitive channel</fullName>
    </recommendedName>
</protein>
<evidence type="ECO:0000256" key="2">
    <source>
        <dbReference type="ARBA" id="ARBA00022692"/>
    </source>
</evidence>
<dbReference type="RefSeq" id="WP_371841194.1">
    <property type="nucleotide sequence ID" value="NZ_JBGMEK010000090.1"/>
</dbReference>
<comment type="caution">
    <text evidence="5">Lacks conserved residue(s) required for the propagation of feature annotation.</text>
</comment>
<comment type="subunit">
    <text evidence="5">Homoheptamer.</text>
</comment>
<dbReference type="PANTHER" id="PTHR30221:SF8">
    <property type="entry name" value="SMALL-CONDUCTANCE MECHANOSENSITIVE CHANNEL"/>
    <property type="match status" value="1"/>
</dbReference>
<comment type="function">
    <text evidence="5">Mechanosensitive channel that participates in the regulation of osmotic pressure changes within the cell, opening in response to stretch forces in the membrane lipid bilayer, without the need for other proteins. Contributes to normal resistance to hypoosmotic shock. Forms an ion channel of 1.0 nanosiemens conductance with a slight preference for anions.</text>
</comment>
<dbReference type="InterPro" id="IPR006685">
    <property type="entry name" value="MscS_channel_2nd"/>
</dbReference>
<proteinExistence type="inferred from homology"/>
<evidence type="ECO:0000313" key="8">
    <source>
        <dbReference type="Proteomes" id="UP001569428"/>
    </source>
</evidence>
<evidence type="ECO:0000256" key="1">
    <source>
        <dbReference type="ARBA" id="ARBA00004370"/>
    </source>
</evidence>
<dbReference type="PANTHER" id="PTHR30221">
    <property type="entry name" value="SMALL-CONDUCTANCE MECHANOSENSITIVE CHANNEL"/>
    <property type="match status" value="1"/>
</dbReference>
<keyword evidence="3 5" id="KW-1133">Transmembrane helix</keyword>
<keyword evidence="5" id="KW-0407">Ion channel</keyword>
<keyword evidence="2 5" id="KW-0812">Transmembrane</keyword>
<evidence type="ECO:0000256" key="3">
    <source>
        <dbReference type="ARBA" id="ARBA00022989"/>
    </source>
</evidence>
<feature type="transmembrane region" description="Helical" evidence="5">
    <location>
        <begin position="80"/>
        <end position="106"/>
    </location>
</feature>
<keyword evidence="4 5" id="KW-0472">Membrane</keyword>